<evidence type="ECO:0000313" key="2">
    <source>
        <dbReference type="Proteomes" id="UP000001940"/>
    </source>
</evidence>
<dbReference type="WormBase" id="Y37E3.30">
    <property type="protein sequence ID" value="CE48492"/>
    <property type="gene ID" value="WBGene00235158"/>
</dbReference>
<reference evidence="1 2" key="1">
    <citation type="journal article" date="1998" name="Science">
        <title>Genome sequence of the nematode C. elegans: a platform for investigating biology.</title>
        <authorList>
            <consortium name="The C. elegans sequencing consortium"/>
            <person name="Sulson J.E."/>
            <person name="Waterston R."/>
        </authorList>
    </citation>
    <scope>NUCLEOTIDE SEQUENCE [LARGE SCALE GENOMIC DNA]</scope>
    <source>
        <strain evidence="1 2">Bristol N2</strain>
    </source>
</reference>
<dbReference type="EMBL" id="BX284601">
    <property type="protein sequence ID" value="CDG24119.1"/>
    <property type="molecule type" value="Genomic_DNA"/>
</dbReference>
<accession>S6EZP9</accession>
<dbReference type="RefSeq" id="NP_001293279.1">
    <property type="nucleotide sequence ID" value="NM_001306350.1"/>
</dbReference>
<dbReference type="HOGENOM" id="CLU_1972471_0_0_1"/>
<dbReference type="InParanoid" id="S6EZP9"/>
<evidence type="ECO:0000313" key="3">
    <source>
        <dbReference type="WormBase" id="Y37E3.30"/>
    </source>
</evidence>
<evidence type="ECO:0000313" key="1">
    <source>
        <dbReference type="EMBL" id="CDG24119.1"/>
    </source>
</evidence>
<protein>
    <submittedName>
        <fullName evidence="1">Rx N-terminal domain-containing protein</fullName>
    </submittedName>
</protein>
<dbReference type="CTD" id="24105068"/>
<sequence>MLMNMIEILVNDRVVAANTLEEMLDTLLESMARLLDRLQRGRRMLEHVVGNGDGGVDDEFEEIRRARFNILIGVLEGLSLKAKGVRKAYKATKALRDRCKISAPCLLFWIQTFGNGVPYDLTKSIKF</sequence>
<dbReference type="AGR" id="WB:WBGene00235158"/>
<dbReference type="GeneID" id="24105068"/>
<name>S6EZP9_CAEEL</name>
<dbReference type="Bgee" id="WBGene00235158">
    <property type="expression patterns" value="Expressed in embryo and 3 other cell types or tissues"/>
</dbReference>
<organism evidence="1 2">
    <name type="scientific">Caenorhabditis elegans</name>
    <dbReference type="NCBI Taxonomy" id="6239"/>
    <lineage>
        <taxon>Eukaryota</taxon>
        <taxon>Metazoa</taxon>
        <taxon>Ecdysozoa</taxon>
        <taxon>Nematoda</taxon>
        <taxon>Chromadorea</taxon>
        <taxon>Rhabditida</taxon>
        <taxon>Rhabditina</taxon>
        <taxon>Rhabditomorpha</taxon>
        <taxon>Rhabditoidea</taxon>
        <taxon>Rhabditidae</taxon>
        <taxon>Peloderinae</taxon>
        <taxon>Caenorhabditis</taxon>
    </lineage>
</organism>
<dbReference type="SMR" id="S6EZP9"/>
<dbReference type="AlphaFoldDB" id="S6EZP9"/>
<dbReference type="KEGG" id="cel:CELE_Y37E3.30"/>
<dbReference type="Proteomes" id="UP000001940">
    <property type="component" value="Chromosome I"/>
</dbReference>
<dbReference type="PaxDb" id="6239-Y37E3.30"/>
<gene>
    <name evidence="1" type="ORF">CELE_Y37E3.30</name>
    <name evidence="1 3" type="ORF">Y37E3.30</name>
</gene>
<proteinExistence type="predicted"/>
<keyword evidence="2" id="KW-1185">Reference proteome</keyword>